<name>A0A143PGU1_LUTPR</name>
<dbReference type="EMBL" id="CP015136">
    <property type="protein sequence ID" value="AMY07636.1"/>
    <property type="molecule type" value="Genomic_DNA"/>
</dbReference>
<evidence type="ECO:0008006" key="3">
    <source>
        <dbReference type="Google" id="ProtNLM"/>
    </source>
</evidence>
<dbReference type="STRING" id="1855912.LuPra_00810"/>
<dbReference type="InterPro" id="IPR010985">
    <property type="entry name" value="Ribbon_hlx_hlx"/>
</dbReference>
<dbReference type="Proteomes" id="UP000076079">
    <property type="component" value="Chromosome"/>
</dbReference>
<keyword evidence="2" id="KW-1185">Reference proteome</keyword>
<reference evidence="1 2" key="1">
    <citation type="journal article" date="2016" name="Genome Announc.">
        <title>First Complete Genome Sequence of a Subdivision 6 Acidobacterium Strain.</title>
        <authorList>
            <person name="Huang S."/>
            <person name="Vieira S."/>
            <person name="Bunk B."/>
            <person name="Riedel T."/>
            <person name="Sproer C."/>
            <person name="Overmann J."/>
        </authorList>
    </citation>
    <scope>NUCLEOTIDE SEQUENCE [LARGE SCALE GENOMIC DNA]</scope>
    <source>
        <strain evidence="2">DSM 100886 HEG_-6_39</strain>
    </source>
</reference>
<evidence type="ECO:0000313" key="1">
    <source>
        <dbReference type="EMBL" id="AMY07636.1"/>
    </source>
</evidence>
<dbReference type="SUPFAM" id="SSF47598">
    <property type="entry name" value="Ribbon-helix-helix"/>
    <property type="match status" value="1"/>
</dbReference>
<proteinExistence type="predicted"/>
<dbReference type="AlphaFoldDB" id="A0A143PGU1"/>
<gene>
    <name evidence="1" type="ORF">LuPra_00810</name>
</gene>
<dbReference type="GO" id="GO:0006355">
    <property type="term" value="P:regulation of DNA-templated transcription"/>
    <property type="evidence" value="ECO:0007669"/>
    <property type="project" value="InterPro"/>
</dbReference>
<reference evidence="2" key="2">
    <citation type="submission" date="2016-04" db="EMBL/GenBank/DDBJ databases">
        <title>First Complete Genome Sequence of a Subdivision 6 Acidobacterium.</title>
        <authorList>
            <person name="Huang S."/>
            <person name="Vieira S."/>
            <person name="Bunk B."/>
            <person name="Riedel T."/>
            <person name="Sproeer C."/>
            <person name="Overmann J."/>
        </authorList>
    </citation>
    <scope>NUCLEOTIDE SEQUENCE [LARGE SCALE GENOMIC DNA]</scope>
    <source>
        <strain evidence="2">DSM 100886 HEG_-6_39</strain>
    </source>
</reference>
<protein>
    <recommendedName>
        <fullName evidence="3">Ribbon-helix-helix protein CopG domain-containing protein</fullName>
    </recommendedName>
</protein>
<sequence length="88" mass="9879">MRTTVRLDDVLLERLKAQARAEKVSLTRMLNRALKAGLDAGGARKRPRRAYRERVHAMGVPRVALDKALAMAAALEDEEVVRELATRK</sequence>
<organism evidence="1 2">
    <name type="scientific">Luteitalea pratensis</name>
    <dbReference type="NCBI Taxonomy" id="1855912"/>
    <lineage>
        <taxon>Bacteria</taxon>
        <taxon>Pseudomonadati</taxon>
        <taxon>Acidobacteriota</taxon>
        <taxon>Vicinamibacteria</taxon>
        <taxon>Vicinamibacterales</taxon>
        <taxon>Vicinamibacteraceae</taxon>
        <taxon>Luteitalea</taxon>
    </lineage>
</organism>
<evidence type="ECO:0000313" key="2">
    <source>
        <dbReference type="Proteomes" id="UP000076079"/>
    </source>
</evidence>
<dbReference type="KEGG" id="abac:LuPra_00810"/>
<dbReference type="RefSeq" id="WP_110169563.1">
    <property type="nucleotide sequence ID" value="NZ_CP015136.1"/>
</dbReference>
<accession>A0A143PGU1</accession>